<dbReference type="GO" id="GO:0043546">
    <property type="term" value="F:molybdopterin cofactor binding"/>
    <property type="evidence" value="ECO:0007669"/>
    <property type="project" value="TreeGrafter"/>
</dbReference>
<dbReference type="SUPFAM" id="SSF56524">
    <property type="entry name" value="Oxidoreductase molybdopterin-binding domain"/>
    <property type="match status" value="1"/>
</dbReference>
<keyword evidence="8" id="KW-0349">Heme</keyword>
<dbReference type="InterPro" id="IPR017927">
    <property type="entry name" value="FAD-bd_FR_type"/>
</dbReference>
<evidence type="ECO:0000256" key="1">
    <source>
        <dbReference type="ARBA" id="ARBA00001924"/>
    </source>
</evidence>
<dbReference type="GO" id="GO:0006790">
    <property type="term" value="P:sulfur compound metabolic process"/>
    <property type="evidence" value="ECO:0007669"/>
    <property type="project" value="TreeGrafter"/>
</dbReference>
<evidence type="ECO:0000256" key="13">
    <source>
        <dbReference type="ARBA" id="ARBA00023004"/>
    </source>
</evidence>
<dbReference type="Gene3D" id="2.40.30.10">
    <property type="entry name" value="Translation factors"/>
    <property type="match status" value="1"/>
</dbReference>
<dbReference type="PRINTS" id="PR00363">
    <property type="entry name" value="CYTOCHROMEB5"/>
</dbReference>
<dbReference type="PROSITE" id="PS50255">
    <property type="entry name" value="CYTOCHROME_B5_2"/>
    <property type="match status" value="1"/>
</dbReference>
<protein>
    <recommendedName>
        <fullName evidence="18">Nitrate reductase</fullName>
    </recommendedName>
</protein>
<evidence type="ECO:0000256" key="6">
    <source>
        <dbReference type="ARBA" id="ARBA00011738"/>
    </source>
</evidence>
<dbReference type="InterPro" id="IPR014756">
    <property type="entry name" value="Ig_E-set"/>
</dbReference>
<dbReference type="GO" id="GO:0020037">
    <property type="term" value="F:heme binding"/>
    <property type="evidence" value="ECO:0007669"/>
    <property type="project" value="InterPro"/>
</dbReference>
<keyword evidence="14" id="KW-0534">Nitrate assimilation</keyword>
<keyword evidence="9" id="KW-0285">Flavoprotein</keyword>
<feature type="domain" description="Cytochrome b5 heme-binding" evidence="15">
    <location>
        <begin position="356"/>
        <end position="431"/>
    </location>
</feature>
<keyword evidence="7" id="KW-0500">Molybdenum</keyword>
<evidence type="ECO:0000259" key="16">
    <source>
        <dbReference type="PROSITE" id="PS51384"/>
    </source>
</evidence>
<keyword evidence="11" id="KW-0274">FAD</keyword>
<dbReference type="PANTHER" id="PTHR19372:SF7">
    <property type="entry name" value="SULFITE OXIDASE, MITOCHONDRIAL"/>
    <property type="match status" value="1"/>
</dbReference>
<dbReference type="InterPro" id="IPR017938">
    <property type="entry name" value="Riboflavin_synthase-like_b-brl"/>
</dbReference>
<dbReference type="InterPro" id="IPR005066">
    <property type="entry name" value="MoCF_OxRdtse_dimer"/>
</dbReference>
<evidence type="ECO:0000313" key="17">
    <source>
        <dbReference type="EMBL" id="CAE0823548.1"/>
    </source>
</evidence>
<evidence type="ECO:0000256" key="3">
    <source>
        <dbReference type="ARBA" id="ARBA00001974"/>
    </source>
</evidence>
<evidence type="ECO:0000256" key="2">
    <source>
        <dbReference type="ARBA" id="ARBA00001971"/>
    </source>
</evidence>
<dbReference type="CDD" id="cd06183">
    <property type="entry name" value="cyt_b5_reduct_like"/>
    <property type="match status" value="1"/>
</dbReference>
<dbReference type="PROSITE" id="PS51384">
    <property type="entry name" value="FAD_FR"/>
    <property type="match status" value="1"/>
</dbReference>
<keyword evidence="13" id="KW-0408">Iron</keyword>
<dbReference type="PROSITE" id="PS00191">
    <property type="entry name" value="CYTOCHROME_B5_1"/>
    <property type="match status" value="1"/>
</dbReference>
<dbReference type="InterPro" id="IPR001199">
    <property type="entry name" value="Cyt_B5-like_heme/steroid-bd"/>
</dbReference>
<accession>A0A7S4G347</accession>
<dbReference type="Gene3D" id="3.90.420.10">
    <property type="entry name" value="Oxidoreductase, molybdopterin-binding domain"/>
    <property type="match status" value="1"/>
</dbReference>
<dbReference type="InterPro" id="IPR001433">
    <property type="entry name" value="OxRdtase_FAD/NAD-bd"/>
</dbReference>
<dbReference type="Pfam" id="PF03404">
    <property type="entry name" value="Mo-co_dimer"/>
    <property type="match status" value="1"/>
</dbReference>
<dbReference type="SUPFAM" id="SSF52343">
    <property type="entry name" value="Ferredoxin reductase-like, C-terminal NADP-linked domain"/>
    <property type="match status" value="1"/>
</dbReference>
<evidence type="ECO:0000256" key="12">
    <source>
        <dbReference type="ARBA" id="ARBA00023002"/>
    </source>
</evidence>
<dbReference type="Gene3D" id="2.60.40.650">
    <property type="match status" value="1"/>
</dbReference>
<evidence type="ECO:0000256" key="9">
    <source>
        <dbReference type="ARBA" id="ARBA00022630"/>
    </source>
</evidence>
<gene>
    <name evidence="17" type="ORF">EGYM00163_LOCUS34750</name>
</gene>
<keyword evidence="10" id="KW-0479">Metal-binding</keyword>
<feature type="domain" description="FAD-binding FR-type" evidence="16">
    <location>
        <begin position="451"/>
        <end position="563"/>
    </location>
</feature>
<evidence type="ECO:0000256" key="11">
    <source>
        <dbReference type="ARBA" id="ARBA00022827"/>
    </source>
</evidence>
<proteinExistence type="inferred from homology"/>
<comment type="function">
    <text evidence="4">Nitrate reductase is a key enzyme involved in the first step of nitrate assimilation in plants, fungi and bacteria.</text>
</comment>
<dbReference type="PRINTS" id="PR00407">
    <property type="entry name" value="EUMOPTERIN"/>
</dbReference>
<evidence type="ECO:0000256" key="10">
    <source>
        <dbReference type="ARBA" id="ARBA00022723"/>
    </source>
</evidence>
<dbReference type="Gene3D" id="3.40.50.80">
    <property type="entry name" value="Nucleotide-binding domain of ferredoxin-NADP reductase (FNR) module"/>
    <property type="match status" value="1"/>
</dbReference>
<dbReference type="SUPFAM" id="SSF81296">
    <property type="entry name" value="E set domains"/>
    <property type="match status" value="1"/>
</dbReference>
<dbReference type="Pfam" id="PF00175">
    <property type="entry name" value="NAD_binding_1"/>
    <property type="match status" value="1"/>
</dbReference>
<dbReference type="InterPro" id="IPR039261">
    <property type="entry name" value="FNR_nucleotide-bd"/>
</dbReference>
<dbReference type="SUPFAM" id="SSF55856">
    <property type="entry name" value="Cytochrome b5-like heme/steroid binding domain"/>
    <property type="match status" value="1"/>
</dbReference>
<comment type="similarity">
    <text evidence="5">Belongs to the nitrate reductase family.</text>
</comment>
<dbReference type="PRINTS" id="PR00371">
    <property type="entry name" value="FPNCR"/>
</dbReference>
<evidence type="ECO:0000256" key="14">
    <source>
        <dbReference type="ARBA" id="ARBA00023063"/>
    </source>
</evidence>
<dbReference type="Pfam" id="PF00174">
    <property type="entry name" value="Oxidored_molyb"/>
    <property type="match status" value="1"/>
</dbReference>
<dbReference type="SUPFAM" id="SSF63380">
    <property type="entry name" value="Riboflavin synthase domain-like"/>
    <property type="match status" value="1"/>
</dbReference>
<dbReference type="Gene3D" id="3.10.120.10">
    <property type="entry name" value="Cytochrome b5-like heme/steroid binding domain"/>
    <property type="match status" value="1"/>
</dbReference>
<evidence type="ECO:0000256" key="4">
    <source>
        <dbReference type="ARBA" id="ARBA00003838"/>
    </source>
</evidence>
<reference evidence="17" key="1">
    <citation type="submission" date="2021-01" db="EMBL/GenBank/DDBJ databases">
        <authorList>
            <person name="Corre E."/>
            <person name="Pelletier E."/>
            <person name="Niang G."/>
            <person name="Scheremetjew M."/>
            <person name="Finn R."/>
            <person name="Kale V."/>
            <person name="Holt S."/>
            <person name="Cochrane G."/>
            <person name="Meng A."/>
            <person name="Brown T."/>
            <person name="Cohen L."/>
        </authorList>
    </citation>
    <scope>NUCLEOTIDE SEQUENCE</scope>
    <source>
        <strain evidence="17">CCMP1594</strain>
    </source>
</reference>
<dbReference type="InterPro" id="IPR008333">
    <property type="entry name" value="Cbr1-like_FAD-bd_dom"/>
</dbReference>
<keyword evidence="12" id="KW-0560">Oxidoreductase</keyword>
<dbReference type="GO" id="GO:0030151">
    <property type="term" value="F:molybdenum ion binding"/>
    <property type="evidence" value="ECO:0007669"/>
    <property type="project" value="InterPro"/>
</dbReference>
<comment type="subunit">
    <text evidence="6">Homodimer.</text>
</comment>
<dbReference type="AlphaFoldDB" id="A0A7S4G347"/>
<dbReference type="InterPro" id="IPR001709">
    <property type="entry name" value="Flavoprot_Pyr_Nucl_cyt_Rdtase"/>
</dbReference>
<dbReference type="InterPro" id="IPR018506">
    <property type="entry name" value="Cyt_B5_heme-BS"/>
</dbReference>
<dbReference type="InterPro" id="IPR036400">
    <property type="entry name" value="Cyt_B5-like_heme/steroid_sf"/>
</dbReference>
<evidence type="ECO:0000256" key="5">
    <source>
        <dbReference type="ARBA" id="ARBA00006253"/>
    </source>
</evidence>
<dbReference type="EMBL" id="HBJA01100780">
    <property type="protein sequence ID" value="CAE0823548.1"/>
    <property type="molecule type" value="Transcribed_RNA"/>
</dbReference>
<evidence type="ECO:0000256" key="7">
    <source>
        <dbReference type="ARBA" id="ARBA00022505"/>
    </source>
</evidence>
<dbReference type="GO" id="GO:0008482">
    <property type="term" value="F:sulfite oxidase activity"/>
    <property type="evidence" value="ECO:0007669"/>
    <property type="project" value="TreeGrafter"/>
</dbReference>
<dbReference type="Pfam" id="PF00173">
    <property type="entry name" value="Cyt-b5"/>
    <property type="match status" value="1"/>
</dbReference>
<dbReference type="InterPro" id="IPR036374">
    <property type="entry name" value="OxRdtase_Mopterin-bd_sf"/>
</dbReference>
<evidence type="ECO:0008006" key="18">
    <source>
        <dbReference type="Google" id="ProtNLM"/>
    </source>
</evidence>
<dbReference type="GO" id="GO:0042128">
    <property type="term" value="P:nitrate assimilation"/>
    <property type="evidence" value="ECO:0007669"/>
    <property type="project" value="UniProtKB-KW"/>
</dbReference>
<dbReference type="FunFam" id="2.40.30.10:FF:000021">
    <property type="entry name" value="NADH-cytochrome b5 reductase"/>
    <property type="match status" value="1"/>
</dbReference>
<comment type="cofactor">
    <cofactor evidence="2">
        <name>heme</name>
        <dbReference type="ChEBI" id="CHEBI:30413"/>
    </cofactor>
</comment>
<evidence type="ECO:0000256" key="8">
    <source>
        <dbReference type="ARBA" id="ARBA00022617"/>
    </source>
</evidence>
<comment type="cofactor">
    <cofactor evidence="3">
        <name>FAD</name>
        <dbReference type="ChEBI" id="CHEBI:57692"/>
    </cofactor>
</comment>
<dbReference type="SMART" id="SM01117">
    <property type="entry name" value="Cyt-b5"/>
    <property type="match status" value="1"/>
</dbReference>
<dbReference type="Pfam" id="PF00970">
    <property type="entry name" value="FAD_binding_6"/>
    <property type="match status" value="1"/>
</dbReference>
<sequence>MDQLVNDFTDIVTTLPVTLVCAGNRRKEQNMTKKTIGFSWGPCAHATSNWTGIRLCDMLQRLGVDRSKARHVCMVGFEELPNGRYGTSIPMSLAMDPSNDVLISWQMNGIHLTPDHGYPLRIIIPGWIGGRMIKWVTNITVTEEPSDNYYHFFDNRIMPPHVDAELAKAEGWWYKPEYLFNQLNINSAVAHPWHDAFVGADEEAYLIRGYAYSGGGAKVTRVEISFDNCQTWQLCDCRWPEEERSYAPKLHDKYWCWMFWEYKVDMVNMLQVPEFQIRAWDATNNTQPEKLTWNLMGMGNNPVFRVKCHPERREGKLGIRFEHPTRAGPTKGGWMDRVVPEAAPVAEAPKEKAEELKSISWQEVSKHTTEDSVWFVVDKKVYDATSYLKDHPGGAQSIVMNGGMDASEDFNAIHSTAAKAMLKDYLIGAVTGDEVSRTDTEVQANVALNPTKWIPFELIEKEYLSRDVVRLRFALQSPQHRFGLPVGYHAFMRCKVDGETVVRAYTPTSSDDDLGFFELVIKIYFAKENPRFPDGGKMSQWFHRLELGQSLEVKGPMGHFEYKGMGKCELHGKEYTLKKIGLMAGGTGITPCLQVLKAIAKNPEDKTEAHLLFANKTPDDVICRDMLDELAKHSNIHVWYTVDSAPEGWQYSTGFISPEMIKERLFGPGENCLVGMCGPPPMYKFACIPGLEKLGFNEADYFQF</sequence>
<dbReference type="PANTHER" id="PTHR19372">
    <property type="entry name" value="SULFITE REDUCTASE"/>
    <property type="match status" value="1"/>
</dbReference>
<comment type="cofactor">
    <cofactor evidence="1">
        <name>Mo-molybdopterin</name>
        <dbReference type="ChEBI" id="CHEBI:71302"/>
    </cofactor>
</comment>
<dbReference type="PRINTS" id="PR00406">
    <property type="entry name" value="CYTB5RDTASE"/>
</dbReference>
<dbReference type="InterPro" id="IPR008335">
    <property type="entry name" value="Mopterin_OxRdtase_euk"/>
</dbReference>
<dbReference type="InterPro" id="IPR000572">
    <property type="entry name" value="OxRdtase_Mopterin-bd_dom"/>
</dbReference>
<evidence type="ECO:0000259" key="15">
    <source>
        <dbReference type="PROSITE" id="PS50255"/>
    </source>
</evidence>
<organism evidence="17">
    <name type="scientific">Eutreptiella gymnastica</name>
    <dbReference type="NCBI Taxonomy" id="73025"/>
    <lineage>
        <taxon>Eukaryota</taxon>
        <taxon>Discoba</taxon>
        <taxon>Euglenozoa</taxon>
        <taxon>Euglenida</taxon>
        <taxon>Spirocuta</taxon>
        <taxon>Euglenophyceae</taxon>
        <taxon>Eutreptiales</taxon>
        <taxon>Eutreptiaceae</taxon>
        <taxon>Eutreptiella</taxon>
    </lineage>
</organism>
<name>A0A7S4G347_9EUGL</name>